<reference evidence="2 5" key="2">
    <citation type="submission" date="2019-07" db="EMBL/GenBank/DDBJ databases">
        <title>Whole genome shotgun sequence of Halomonas cupida NBRC 102219.</title>
        <authorList>
            <person name="Hosoyama A."/>
            <person name="Uohara A."/>
            <person name="Ohji S."/>
            <person name="Ichikawa N."/>
        </authorList>
    </citation>
    <scope>NUCLEOTIDE SEQUENCE [LARGE SCALE GENOMIC DNA]</scope>
    <source>
        <strain evidence="2 5">NBRC 102219</strain>
    </source>
</reference>
<dbReference type="Gene3D" id="3.30.1330.40">
    <property type="entry name" value="RutC-like"/>
    <property type="match status" value="1"/>
</dbReference>
<dbReference type="RefSeq" id="WP_200802186.1">
    <property type="nucleotide sequence ID" value="NZ_BJXU01000070.1"/>
</dbReference>
<protein>
    <submittedName>
        <fullName evidence="3">Enamine deaminase RidA, house cleaning of reactive enamine intermediates, YjgF/YER057c/UK114 family</fullName>
    </submittedName>
</protein>
<evidence type="ECO:0000313" key="4">
    <source>
        <dbReference type="Proteomes" id="UP000184123"/>
    </source>
</evidence>
<dbReference type="InterPro" id="IPR035959">
    <property type="entry name" value="RutC-like_sf"/>
</dbReference>
<evidence type="ECO:0000313" key="5">
    <source>
        <dbReference type="Proteomes" id="UP000321726"/>
    </source>
</evidence>
<comment type="similarity">
    <text evidence="1">Belongs to the RutC family.</text>
</comment>
<proteinExistence type="inferred from homology"/>
<dbReference type="Pfam" id="PF01042">
    <property type="entry name" value="Ribonuc_L-PSP"/>
    <property type="match status" value="1"/>
</dbReference>
<dbReference type="STRING" id="44933.SAMN05660971_02766"/>
<organism evidence="3 4">
    <name type="scientific">Halomonas cupida</name>
    <dbReference type="NCBI Taxonomy" id="44933"/>
    <lineage>
        <taxon>Bacteria</taxon>
        <taxon>Pseudomonadati</taxon>
        <taxon>Pseudomonadota</taxon>
        <taxon>Gammaproteobacteria</taxon>
        <taxon>Oceanospirillales</taxon>
        <taxon>Halomonadaceae</taxon>
        <taxon>Halomonas</taxon>
    </lineage>
</organism>
<dbReference type="PANTHER" id="PTHR11803">
    <property type="entry name" value="2-IMINOBUTANOATE/2-IMINOPROPANOATE DEAMINASE RIDA"/>
    <property type="match status" value="1"/>
</dbReference>
<accession>A0A1M7I168</accession>
<dbReference type="GO" id="GO:0019239">
    <property type="term" value="F:deaminase activity"/>
    <property type="evidence" value="ECO:0007669"/>
    <property type="project" value="TreeGrafter"/>
</dbReference>
<keyword evidence="5" id="KW-1185">Reference proteome</keyword>
<name>A0A1M7I168_9GAMM</name>
<reference evidence="3 4" key="1">
    <citation type="submission" date="2016-11" db="EMBL/GenBank/DDBJ databases">
        <authorList>
            <person name="Jaros S."/>
            <person name="Januszkiewicz K."/>
            <person name="Wedrychowicz H."/>
        </authorList>
    </citation>
    <scope>NUCLEOTIDE SEQUENCE [LARGE SCALE GENOMIC DNA]</scope>
    <source>
        <strain evidence="3 4">DSM 4740</strain>
    </source>
</reference>
<gene>
    <name evidence="2" type="ORF">HCU01_19300</name>
    <name evidence="3" type="ORF">SAMN05660971_02766</name>
</gene>
<sequence length="137" mass="14792">MGIHREVINPPAVADTVKYGFSQAVMVRGGCCVYLSGQVGIDAEERVVGPDIGTQAEAALDNIAIILESLGGDLSQIVRLQLNVAEFARYEQESVTQVLCKHFPIDPPATSWTIVCGLAEPEWLIEIVAEAVLEDLQ</sequence>
<dbReference type="Proteomes" id="UP000321726">
    <property type="component" value="Unassembled WGS sequence"/>
</dbReference>
<evidence type="ECO:0000313" key="2">
    <source>
        <dbReference type="EMBL" id="GEN23981.1"/>
    </source>
</evidence>
<dbReference type="EMBL" id="BJXU01000070">
    <property type="protein sequence ID" value="GEN23981.1"/>
    <property type="molecule type" value="Genomic_DNA"/>
</dbReference>
<dbReference type="CDD" id="cd00448">
    <property type="entry name" value="YjgF_YER057c_UK114_family"/>
    <property type="match status" value="1"/>
</dbReference>
<evidence type="ECO:0000256" key="1">
    <source>
        <dbReference type="ARBA" id="ARBA00010552"/>
    </source>
</evidence>
<dbReference type="InterPro" id="IPR006175">
    <property type="entry name" value="YjgF/YER057c/UK114"/>
</dbReference>
<dbReference type="GO" id="GO:0005829">
    <property type="term" value="C:cytosol"/>
    <property type="evidence" value="ECO:0007669"/>
    <property type="project" value="TreeGrafter"/>
</dbReference>
<dbReference type="PANTHER" id="PTHR11803:SF58">
    <property type="entry name" value="PROTEIN HMF1-RELATED"/>
    <property type="match status" value="1"/>
</dbReference>
<dbReference type="EMBL" id="FRCA01000007">
    <property type="protein sequence ID" value="SHM34460.1"/>
    <property type="molecule type" value="Genomic_DNA"/>
</dbReference>
<dbReference type="SUPFAM" id="SSF55298">
    <property type="entry name" value="YjgF-like"/>
    <property type="match status" value="1"/>
</dbReference>
<dbReference type="Proteomes" id="UP000184123">
    <property type="component" value="Unassembled WGS sequence"/>
</dbReference>
<evidence type="ECO:0000313" key="3">
    <source>
        <dbReference type="EMBL" id="SHM34460.1"/>
    </source>
</evidence>
<dbReference type="AlphaFoldDB" id="A0A1M7I168"/>